<accession>A0A9P3PZ52</accession>
<dbReference type="Proteomes" id="UP001063166">
    <property type="component" value="Unassembled WGS sequence"/>
</dbReference>
<comment type="caution">
    <text evidence="1">The sequence shown here is derived from an EMBL/GenBank/DDBJ whole genome shotgun (WGS) entry which is preliminary data.</text>
</comment>
<reference evidence="1" key="1">
    <citation type="submission" date="2022-07" db="EMBL/GenBank/DDBJ databases">
        <title>The genome of Lyophyllum shimeji provides insight into the initial evolution of ectomycorrhizal fungal genome.</title>
        <authorList>
            <person name="Kobayashi Y."/>
            <person name="Shibata T."/>
            <person name="Hirakawa H."/>
            <person name="Shigenobu S."/>
            <person name="Nishiyama T."/>
            <person name="Yamada A."/>
            <person name="Hasebe M."/>
            <person name="Kawaguchi M."/>
        </authorList>
    </citation>
    <scope>NUCLEOTIDE SEQUENCE</scope>
    <source>
        <strain evidence="1">AT787</strain>
    </source>
</reference>
<sequence>MGTNLENSTGVKRCDAGQRVESFGADLVLHQFQLEPGATLDNASVESVFAELVNHHVTLQPPTLATMAKKRKISVSGVELIQAHAALKRLKSSLVIEEEEDTDSQVKVAAAKRIDDFAQGLDDMIMRLESRLAGPQSLTFSGVNEETLTKMNIVQKCGLRLKCGNEERVETSKQLGKAEFWSSTHMYHHLAVLENLVANENEATSRVWIDTFLFRASAMMPQGQRMVLNMEHDIPPTSINPSTMSTIAGISDYTAVVTGESDADVYRNNPRIASARSIGRGFFVTEAKSGPISQHIPQAVCQLYACGKQLGKNTIRGASRDGRFREASTISMMTIGLRKLGGSSITLCTCIVSFTMTMNDMPVFYILNPPIEWCARCDV</sequence>
<name>A0A9P3PZ52_LYOSH</name>
<protein>
    <submittedName>
        <fullName evidence="1">Uncharacterized protein</fullName>
    </submittedName>
</protein>
<dbReference type="AlphaFoldDB" id="A0A9P3PZ52"/>
<dbReference type="EMBL" id="BRPK01000014">
    <property type="protein sequence ID" value="GLB43771.1"/>
    <property type="molecule type" value="Genomic_DNA"/>
</dbReference>
<proteinExistence type="predicted"/>
<evidence type="ECO:0000313" key="1">
    <source>
        <dbReference type="EMBL" id="GLB43771.1"/>
    </source>
</evidence>
<dbReference type="OrthoDB" id="2720314at2759"/>
<evidence type="ECO:0000313" key="2">
    <source>
        <dbReference type="Proteomes" id="UP001063166"/>
    </source>
</evidence>
<keyword evidence="2" id="KW-1185">Reference proteome</keyword>
<organism evidence="1 2">
    <name type="scientific">Lyophyllum shimeji</name>
    <name type="common">Hon-shimeji</name>
    <name type="synonym">Tricholoma shimeji</name>
    <dbReference type="NCBI Taxonomy" id="47721"/>
    <lineage>
        <taxon>Eukaryota</taxon>
        <taxon>Fungi</taxon>
        <taxon>Dikarya</taxon>
        <taxon>Basidiomycota</taxon>
        <taxon>Agaricomycotina</taxon>
        <taxon>Agaricomycetes</taxon>
        <taxon>Agaricomycetidae</taxon>
        <taxon>Agaricales</taxon>
        <taxon>Tricholomatineae</taxon>
        <taxon>Lyophyllaceae</taxon>
        <taxon>Lyophyllum</taxon>
    </lineage>
</organism>
<gene>
    <name evidence="1" type="ORF">LshimejAT787_1402830</name>
</gene>